<dbReference type="GO" id="GO:0005615">
    <property type="term" value="C:extracellular space"/>
    <property type="evidence" value="ECO:0007669"/>
    <property type="project" value="TreeGrafter"/>
</dbReference>
<dbReference type="OrthoDB" id="413313at2759"/>
<accession>A0A6J2SWX5</accession>
<evidence type="ECO:0000256" key="1">
    <source>
        <dbReference type="SAM" id="Phobius"/>
    </source>
</evidence>
<keyword evidence="1" id="KW-1133">Transmembrane helix</keyword>
<keyword evidence="1" id="KW-0472">Membrane</keyword>
<dbReference type="PANTHER" id="PTHR10974">
    <property type="entry name" value="FI08016P-RELATED"/>
    <property type="match status" value="1"/>
</dbReference>
<dbReference type="InterPro" id="IPR017850">
    <property type="entry name" value="Alkaline_phosphatase_core_sf"/>
</dbReference>
<dbReference type="RefSeq" id="XP_030080687.1">
    <property type="nucleotide sequence ID" value="XM_030224827.1"/>
</dbReference>
<sequence length="677" mass="78094">MANIKYQLIGAPGPAINETLNFRVVLKVFLCCFLTLLTIFYYLRYSIETGTYVELAMTTETTATTITTTTITTTNSTPITIKLFNSTQEPTIRNFFVNTSKCRMPAPYPFTPDVARIYKKVPYKPCEPGKDLIKVNYKEGIYSLHMNEAKISCCYKQVLRSGVGANSDTQFKLLPCSNFHQDFVVPRHVEAIITECRRLKDKKLLQQDAFSFVQPAKPIDNQKAVNNSNTSQSTERRPSVLLWGIDSLSRMNFQRTMPLMYKYLREENWYELQGYNKMGDNTLPNLMALLTGLNSTRSISVCQPKKVGGLDACPMLWKEYKHKGYVTAYGEEWSKYSTFNYLCKGFKAPPTDHYARPFILAVEKELKKQYDTALPYCVGRRHFAEYIYDFALQFTEAYKNVSSFGLFWTNTFSHNNFALPSSMDSRILEYMRTLQRSGTLQESIILFFSDHGMRFGKLRELESGFLEERMPLMFIWLPFWFRQKYPAFVNNLEQNRNRLTSPYDIYATLRHILELETPLAELPRPESCPRCHSVFFKVAESRDCSDAGIDEHWCTCVEFEDVPKTDSKTTLMAEQLVEATNKYLADKNLSGICHIQKLNNIESVQKQILPSSKQSNSYLVRYETEPAKALFEATVKWSNTSKQISISVPSISRMTSYREHSECIDDKTAKKFCICVN</sequence>
<proteinExistence type="predicted"/>
<keyword evidence="2" id="KW-1185">Reference proteome</keyword>
<evidence type="ECO:0000313" key="2">
    <source>
        <dbReference type="Proteomes" id="UP000504633"/>
    </source>
</evidence>
<dbReference type="Pfam" id="PF02995">
    <property type="entry name" value="DUF229"/>
    <property type="match status" value="1"/>
</dbReference>
<evidence type="ECO:0000313" key="3">
    <source>
        <dbReference type="RefSeq" id="XP_030080687.1"/>
    </source>
</evidence>
<feature type="transmembrane region" description="Helical" evidence="1">
    <location>
        <begin position="24"/>
        <end position="43"/>
    </location>
</feature>
<dbReference type="CDD" id="cd16021">
    <property type="entry name" value="ALP_like"/>
    <property type="match status" value="1"/>
</dbReference>
<organism evidence="2 3">
    <name type="scientific">Drosophila hydei</name>
    <name type="common">Fruit fly</name>
    <dbReference type="NCBI Taxonomy" id="7224"/>
    <lineage>
        <taxon>Eukaryota</taxon>
        <taxon>Metazoa</taxon>
        <taxon>Ecdysozoa</taxon>
        <taxon>Arthropoda</taxon>
        <taxon>Hexapoda</taxon>
        <taxon>Insecta</taxon>
        <taxon>Pterygota</taxon>
        <taxon>Neoptera</taxon>
        <taxon>Endopterygota</taxon>
        <taxon>Diptera</taxon>
        <taxon>Brachycera</taxon>
        <taxon>Muscomorpha</taxon>
        <taxon>Ephydroidea</taxon>
        <taxon>Drosophilidae</taxon>
        <taxon>Drosophila</taxon>
    </lineage>
</organism>
<keyword evidence="1" id="KW-0812">Transmembrane</keyword>
<dbReference type="Proteomes" id="UP000504633">
    <property type="component" value="Unplaced"/>
</dbReference>
<dbReference type="FunFam" id="3.40.720.10:FF:000017">
    <property type="entry name" value="Predicted protein"/>
    <property type="match status" value="1"/>
</dbReference>
<dbReference type="InterPro" id="IPR004245">
    <property type="entry name" value="DUF229"/>
</dbReference>
<dbReference type="KEGG" id="dhe:111600757"/>
<dbReference type="SUPFAM" id="SSF53649">
    <property type="entry name" value="Alkaline phosphatase-like"/>
    <property type="match status" value="1"/>
</dbReference>
<gene>
    <name evidence="3" type="primary">LOC111600757</name>
</gene>
<protein>
    <submittedName>
        <fullName evidence="3">Uncharacterized protein LOC111600757</fullName>
    </submittedName>
</protein>
<dbReference type="OMA" id="TYANARC"/>
<dbReference type="GeneID" id="111600757"/>
<dbReference type="PANTHER" id="PTHR10974:SF9">
    <property type="entry name" value="DUF229 DOMAIN CONTAINING PROTEIN-RELATED"/>
    <property type="match status" value="1"/>
</dbReference>
<name>A0A6J2SWX5_DROHY</name>
<reference evidence="3" key="1">
    <citation type="submission" date="2025-08" db="UniProtKB">
        <authorList>
            <consortium name="RefSeq"/>
        </authorList>
    </citation>
    <scope>IDENTIFICATION</scope>
    <source>
        <strain evidence="3">15085-1641.00</strain>
        <tissue evidence="3">Whole body</tissue>
    </source>
</reference>
<dbReference type="AlphaFoldDB" id="A0A6J2SWX5"/>
<dbReference type="Gene3D" id="3.40.720.10">
    <property type="entry name" value="Alkaline Phosphatase, subunit A"/>
    <property type="match status" value="1"/>
</dbReference>